<dbReference type="AlphaFoldDB" id="A0A7C2UJV0"/>
<comment type="similarity">
    <text evidence="1 5">Belongs to the eukaryotic ribosomal protein eL30 family.</text>
</comment>
<dbReference type="HAMAP" id="MF_00481">
    <property type="entry name" value="Ribosomal_eL30"/>
    <property type="match status" value="1"/>
</dbReference>
<dbReference type="EMBL" id="DSFE01000093">
    <property type="protein sequence ID" value="HEU98042.1"/>
    <property type="molecule type" value="Genomic_DNA"/>
</dbReference>
<evidence type="ECO:0000256" key="1">
    <source>
        <dbReference type="ARBA" id="ARBA00007326"/>
    </source>
</evidence>
<comment type="caution">
    <text evidence="7">The sequence shown here is derived from an EMBL/GenBank/DDBJ whole genome shotgun (WGS) entry which is preliminary data.</text>
</comment>
<keyword evidence="3 5" id="KW-0687">Ribonucleoprotein</keyword>
<evidence type="ECO:0000256" key="4">
    <source>
        <dbReference type="ARBA" id="ARBA00035231"/>
    </source>
</evidence>
<dbReference type="GO" id="GO:0003723">
    <property type="term" value="F:RNA binding"/>
    <property type="evidence" value="ECO:0007669"/>
    <property type="project" value="InterPro"/>
</dbReference>
<dbReference type="GO" id="GO:0022625">
    <property type="term" value="C:cytosolic large ribosomal subunit"/>
    <property type="evidence" value="ECO:0007669"/>
    <property type="project" value="InterPro"/>
</dbReference>
<proteinExistence type="inferred from homology"/>
<gene>
    <name evidence="5" type="primary">rpl30e</name>
    <name evidence="7" type="ORF">ENO36_04225</name>
</gene>
<evidence type="ECO:0000256" key="3">
    <source>
        <dbReference type="ARBA" id="ARBA00023274"/>
    </source>
</evidence>
<evidence type="ECO:0000256" key="5">
    <source>
        <dbReference type="HAMAP-Rule" id="MF_00481"/>
    </source>
</evidence>
<dbReference type="Gene3D" id="3.30.1330.30">
    <property type="match status" value="1"/>
</dbReference>
<organism evidence="7">
    <name type="scientific">Fervidicoccus fontis</name>
    <dbReference type="NCBI Taxonomy" id="683846"/>
    <lineage>
        <taxon>Archaea</taxon>
        <taxon>Thermoproteota</taxon>
        <taxon>Thermoprotei</taxon>
        <taxon>Fervidicoccales</taxon>
        <taxon>Fervidicoccaceae</taxon>
        <taxon>Fervidicoccus</taxon>
    </lineage>
</organism>
<evidence type="ECO:0000256" key="2">
    <source>
        <dbReference type="ARBA" id="ARBA00022980"/>
    </source>
</evidence>
<feature type="domain" description="Ribosomal protein eL8/eL30/eS12/Gadd45" evidence="6">
    <location>
        <begin position="3"/>
        <end position="95"/>
    </location>
</feature>
<reference evidence="7" key="1">
    <citation type="journal article" date="2020" name="mSystems">
        <title>Genome- and Community-Level Interaction Insights into Carbon Utilization and Element Cycling Functions of Hydrothermarchaeota in Hydrothermal Sediment.</title>
        <authorList>
            <person name="Zhou Z."/>
            <person name="Liu Y."/>
            <person name="Xu W."/>
            <person name="Pan J."/>
            <person name="Luo Z.H."/>
            <person name="Li M."/>
        </authorList>
    </citation>
    <scope>NUCLEOTIDE SEQUENCE [LARGE SCALE GENOMIC DNA]</scope>
    <source>
        <strain evidence="7">SpSt-1259</strain>
    </source>
</reference>
<dbReference type="InterPro" id="IPR029064">
    <property type="entry name" value="Ribosomal_eL30-like_sf"/>
</dbReference>
<name>A0A7C2UJV0_9CREN</name>
<dbReference type="GO" id="GO:0006412">
    <property type="term" value="P:translation"/>
    <property type="evidence" value="ECO:0007669"/>
    <property type="project" value="UniProtKB-UniRule"/>
</dbReference>
<dbReference type="PANTHER" id="PTHR11449">
    <property type="entry name" value="RIBOSOMAL PROTEIN L30"/>
    <property type="match status" value="1"/>
</dbReference>
<accession>A0A7C2UJV0</accession>
<evidence type="ECO:0000259" key="6">
    <source>
        <dbReference type="Pfam" id="PF01248"/>
    </source>
</evidence>
<protein>
    <recommendedName>
        <fullName evidence="4 5">Large ribosomal subunit protein eL30</fullName>
    </recommendedName>
</protein>
<dbReference type="Pfam" id="PF01248">
    <property type="entry name" value="Ribosomal_L7Ae"/>
    <property type="match status" value="1"/>
</dbReference>
<dbReference type="Proteomes" id="UP000885664">
    <property type="component" value="Unassembled WGS sequence"/>
</dbReference>
<evidence type="ECO:0000313" key="7">
    <source>
        <dbReference type="EMBL" id="HEU98042.1"/>
    </source>
</evidence>
<dbReference type="InterPro" id="IPR022991">
    <property type="entry name" value="Ribosomal_eL30_CS"/>
</dbReference>
<dbReference type="InterPro" id="IPR004038">
    <property type="entry name" value="Ribosomal_eL8/eL30/eS12/Gad45"/>
</dbReference>
<dbReference type="InterPro" id="IPR039109">
    <property type="entry name" value="Ribosomal_eL30-like"/>
</dbReference>
<dbReference type="NCBIfam" id="NF002172">
    <property type="entry name" value="PRK01018.1"/>
    <property type="match status" value="1"/>
</dbReference>
<dbReference type="PROSITE" id="PS00993">
    <property type="entry name" value="RIBOSOMAL_L30E_2"/>
    <property type="match status" value="1"/>
</dbReference>
<sequence length="100" mass="10799">MTNLETELKNALKTGKVILGSKESISVLKHGKAKMVIVATNAEPSTRKDVEYYAKLSNIPIYVFEGTSVDLGAILGKPFPIQVIAVVDPGESKVIELVEN</sequence>
<keyword evidence="2 5" id="KW-0689">Ribosomal protein</keyword>
<dbReference type="SUPFAM" id="SSF55315">
    <property type="entry name" value="L30e-like"/>
    <property type="match status" value="1"/>
</dbReference>
<dbReference type="InterPro" id="IPR000231">
    <property type="entry name" value="Ribosomal_eL30"/>
</dbReference>
<dbReference type="GO" id="GO:0003735">
    <property type="term" value="F:structural constituent of ribosome"/>
    <property type="evidence" value="ECO:0007669"/>
    <property type="project" value="InterPro"/>
</dbReference>